<proteinExistence type="predicted"/>
<keyword evidence="3" id="KW-1185">Reference proteome</keyword>
<evidence type="ECO:0000313" key="3">
    <source>
        <dbReference type="Proteomes" id="UP000271098"/>
    </source>
</evidence>
<evidence type="ECO:0000259" key="1">
    <source>
        <dbReference type="Pfam" id="PF04083"/>
    </source>
</evidence>
<accession>A0A3P7MKP1</accession>
<dbReference type="SUPFAM" id="SSF53474">
    <property type="entry name" value="alpha/beta-Hydrolases"/>
    <property type="match status" value="1"/>
</dbReference>
<evidence type="ECO:0000313" key="2">
    <source>
        <dbReference type="EMBL" id="VDN24163.1"/>
    </source>
</evidence>
<dbReference type="InterPro" id="IPR029058">
    <property type="entry name" value="AB_hydrolase_fold"/>
</dbReference>
<dbReference type="InterPro" id="IPR006693">
    <property type="entry name" value="AB_hydrolase_lipase"/>
</dbReference>
<dbReference type="AlphaFoldDB" id="A0A3P7MKP1"/>
<dbReference type="OrthoDB" id="9974421at2759"/>
<feature type="domain" description="Partial AB-hydrolase lipase" evidence="1">
    <location>
        <begin position="4"/>
        <end position="46"/>
    </location>
</feature>
<reference evidence="2 3" key="1">
    <citation type="submission" date="2018-11" db="EMBL/GenBank/DDBJ databases">
        <authorList>
            <consortium name="Pathogen Informatics"/>
        </authorList>
    </citation>
    <scope>NUCLEOTIDE SEQUENCE [LARGE SCALE GENOMIC DNA]</scope>
</reference>
<dbReference type="Proteomes" id="UP000271098">
    <property type="component" value="Unassembled WGS sequence"/>
</dbReference>
<dbReference type="EMBL" id="UYRT01081264">
    <property type="protein sequence ID" value="VDN24163.1"/>
    <property type="molecule type" value="Genomic_DNA"/>
</dbReference>
<gene>
    <name evidence="2" type="ORF">GPUH_LOCUS14437</name>
</gene>
<protein>
    <recommendedName>
        <fullName evidence="1">Partial AB-hydrolase lipase domain-containing protein</fullName>
    </recommendedName>
</protein>
<organism evidence="2 3">
    <name type="scientific">Gongylonema pulchrum</name>
    <dbReference type="NCBI Taxonomy" id="637853"/>
    <lineage>
        <taxon>Eukaryota</taxon>
        <taxon>Metazoa</taxon>
        <taxon>Ecdysozoa</taxon>
        <taxon>Nematoda</taxon>
        <taxon>Chromadorea</taxon>
        <taxon>Rhabditida</taxon>
        <taxon>Spirurina</taxon>
        <taxon>Spiruromorpha</taxon>
        <taxon>Spiruroidea</taxon>
        <taxon>Gongylonematidae</taxon>
        <taxon>Gongylonema</taxon>
    </lineage>
</organism>
<sequence length="160" mass="18325">MQPEIVTYNGYQSEIHAVTTDDGYVLELHRIPAGKSAIGRSARRYKFFVFLFVVSSNLQIRQFQGFLFADAGFDVWMGNVRGNKYSTGHVNYTRSNRKYWDFTLIRKFFALGPIGTLGHIKGLVKTAATRFMGALKNQTPLKYSLFECKREDFDSRLGKC</sequence>
<dbReference type="GO" id="GO:0006629">
    <property type="term" value="P:lipid metabolic process"/>
    <property type="evidence" value="ECO:0007669"/>
    <property type="project" value="InterPro"/>
</dbReference>
<dbReference type="Gene3D" id="3.40.50.1820">
    <property type="entry name" value="alpha/beta hydrolase"/>
    <property type="match status" value="1"/>
</dbReference>
<dbReference type="PANTHER" id="PTHR11005">
    <property type="entry name" value="LYSOSOMAL ACID LIPASE-RELATED"/>
    <property type="match status" value="1"/>
</dbReference>
<dbReference type="Pfam" id="PF04083">
    <property type="entry name" value="Abhydro_lipase"/>
    <property type="match status" value="1"/>
</dbReference>
<name>A0A3P7MKP1_9BILA</name>